<feature type="domain" description="Amine oxidase" evidence="1">
    <location>
        <begin position="18"/>
        <end position="474"/>
    </location>
</feature>
<evidence type="ECO:0000313" key="2">
    <source>
        <dbReference type="EMBL" id="TMW62891.1"/>
    </source>
</evidence>
<dbReference type="Pfam" id="PF01593">
    <property type="entry name" value="Amino_oxidase"/>
    <property type="match status" value="1"/>
</dbReference>
<name>A0A8K1CHI1_PYTOL</name>
<reference evidence="2" key="1">
    <citation type="submission" date="2019-03" db="EMBL/GenBank/DDBJ databases">
        <title>Long read genome sequence of the mycoparasitic Pythium oligandrum ATCC 38472 isolated from sugarbeet rhizosphere.</title>
        <authorList>
            <person name="Gaulin E."/>
        </authorList>
    </citation>
    <scope>NUCLEOTIDE SEQUENCE</scope>
    <source>
        <strain evidence="2">ATCC 38472_TT</strain>
    </source>
</reference>
<dbReference type="PANTHER" id="PTHR10742:SF410">
    <property type="entry name" value="LYSINE-SPECIFIC HISTONE DEMETHYLASE 2"/>
    <property type="match status" value="1"/>
</dbReference>
<evidence type="ECO:0000259" key="1">
    <source>
        <dbReference type="Pfam" id="PF01593"/>
    </source>
</evidence>
<dbReference type="AlphaFoldDB" id="A0A8K1CHI1"/>
<dbReference type="EMBL" id="SPLM01000073">
    <property type="protein sequence ID" value="TMW62891.1"/>
    <property type="molecule type" value="Genomic_DNA"/>
</dbReference>
<keyword evidence="3" id="KW-1185">Reference proteome</keyword>
<sequence>MAIMAPTSYRVVVIGAGVSGLTAARQLIQSTLLQSHELCVLEATSRVGGRVQSVTFGQQKPITIEVGAAWIHGASDENPFYRDLILPAKIACKPISARNPWLHPASCDNFQLFFDHEQLAADQVEYTWQLCELLLLTLQRYATSGDAEVAGRFADKSLADIVKILSREVQSDALNQELVDLVAQKEQGAHSLEYCVRLTECWMGSTADSLQLDDFEEVDLLGDDPGAHSVIPYGMEQVISHLREPLGDGIIQTDAAVDVVEYTADGATLKLHDGRIIQTDFVIVTCPLGALKEKKLRFEPELPLEKQQAIQRSSMGQYMKVLVEFPHVFWPEDAKFFGQLAPSNDETGVEFPLFFNYHSAKGAPVLEGVMFGDVALRASEWEDEAIVKKFVHQLQRVFGDKVPQPVSQLITRWNKHPWTVGAYSCLTLESSTDDPEVLRQTVAGRVLFAGEATNYRYQGALQAAYLSGLVAVDELETLITG</sequence>
<gene>
    <name evidence="2" type="ORF">Poli38472_005509</name>
</gene>
<dbReference type="Proteomes" id="UP000794436">
    <property type="component" value="Unassembled WGS sequence"/>
</dbReference>
<dbReference type="OrthoDB" id="5046242at2759"/>
<dbReference type="GO" id="GO:0016491">
    <property type="term" value="F:oxidoreductase activity"/>
    <property type="evidence" value="ECO:0007669"/>
    <property type="project" value="InterPro"/>
</dbReference>
<organism evidence="2 3">
    <name type="scientific">Pythium oligandrum</name>
    <name type="common">Mycoparasitic fungus</name>
    <dbReference type="NCBI Taxonomy" id="41045"/>
    <lineage>
        <taxon>Eukaryota</taxon>
        <taxon>Sar</taxon>
        <taxon>Stramenopiles</taxon>
        <taxon>Oomycota</taxon>
        <taxon>Peronosporomycetes</taxon>
        <taxon>Pythiales</taxon>
        <taxon>Pythiaceae</taxon>
        <taxon>Pythium</taxon>
    </lineage>
</organism>
<dbReference type="SUPFAM" id="SSF51905">
    <property type="entry name" value="FAD/NAD(P)-binding domain"/>
    <property type="match status" value="1"/>
</dbReference>
<accession>A0A8K1CHI1</accession>
<dbReference type="Gene3D" id="3.90.660.10">
    <property type="match status" value="1"/>
</dbReference>
<proteinExistence type="predicted"/>
<dbReference type="SUPFAM" id="SSF54373">
    <property type="entry name" value="FAD-linked reductases, C-terminal domain"/>
    <property type="match status" value="1"/>
</dbReference>
<comment type="caution">
    <text evidence="2">The sequence shown here is derived from an EMBL/GenBank/DDBJ whole genome shotgun (WGS) entry which is preliminary data.</text>
</comment>
<evidence type="ECO:0000313" key="3">
    <source>
        <dbReference type="Proteomes" id="UP000794436"/>
    </source>
</evidence>
<dbReference type="InterPro" id="IPR002937">
    <property type="entry name" value="Amino_oxidase"/>
</dbReference>
<dbReference type="Gene3D" id="3.50.50.60">
    <property type="entry name" value="FAD/NAD(P)-binding domain"/>
    <property type="match status" value="1"/>
</dbReference>
<dbReference type="InterPro" id="IPR036188">
    <property type="entry name" value="FAD/NAD-bd_sf"/>
</dbReference>
<dbReference type="PANTHER" id="PTHR10742">
    <property type="entry name" value="FLAVIN MONOAMINE OXIDASE"/>
    <property type="match status" value="1"/>
</dbReference>
<protein>
    <recommendedName>
        <fullName evidence="1">Amine oxidase domain-containing protein</fullName>
    </recommendedName>
</protein>
<dbReference type="InterPro" id="IPR050281">
    <property type="entry name" value="Flavin_monoamine_oxidase"/>
</dbReference>